<dbReference type="GO" id="GO:0005634">
    <property type="term" value="C:nucleus"/>
    <property type="evidence" value="ECO:0007669"/>
    <property type="project" value="TreeGrafter"/>
</dbReference>
<dbReference type="EMBL" id="AZBU02000012">
    <property type="protein sequence ID" value="TKR59803.1"/>
    <property type="molecule type" value="Genomic_DNA"/>
</dbReference>
<dbReference type="InterPro" id="IPR050341">
    <property type="entry name" value="PP1_catalytic_subunit"/>
</dbReference>
<dbReference type="Proteomes" id="UP000298663">
    <property type="component" value="Unassembled WGS sequence"/>
</dbReference>
<dbReference type="GO" id="GO:0004722">
    <property type="term" value="F:protein serine/threonine phosphatase activity"/>
    <property type="evidence" value="ECO:0007669"/>
    <property type="project" value="UniProtKB-EC"/>
</dbReference>
<dbReference type="SUPFAM" id="SSF56300">
    <property type="entry name" value="Metallo-dependent phosphatases"/>
    <property type="match status" value="1"/>
</dbReference>
<keyword evidence="6" id="KW-0464">Manganese</keyword>
<evidence type="ECO:0000256" key="7">
    <source>
        <dbReference type="ARBA" id="ARBA00047761"/>
    </source>
</evidence>
<evidence type="ECO:0000256" key="2">
    <source>
        <dbReference type="ARBA" id="ARBA00013081"/>
    </source>
</evidence>
<dbReference type="PANTHER" id="PTHR11668">
    <property type="entry name" value="SERINE/THREONINE PROTEIN PHOSPHATASE"/>
    <property type="match status" value="1"/>
</dbReference>
<dbReference type="PANTHER" id="PTHR11668:SF300">
    <property type="entry name" value="SERINE_THREONINE-PROTEIN PHOSPHATASE"/>
    <property type="match status" value="1"/>
</dbReference>
<evidence type="ECO:0000256" key="6">
    <source>
        <dbReference type="ARBA" id="ARBA00023211"/>
    </source>
</evidence>
<dbReference type="GO" id="GO:0005737">
    <property type="term" value="C:cytoplasm"/>
    <property type="evidence" value="ECO:0007669"/>
    <property type="project" value="TreeGrafter"/>
</dbReference>
<dbReference type="Gene3D" id="3.60.21.10">
    <property type="match status" value="1"/>
</dbReference>
<dbReference type="SMART" id="SM00156">
    <property type="entry name" value="PP2Ac"/>
    <property type="match status" value="1"/>
</dbReference>
<feature type="compositionally biased region" description="Basic and acidic residues" evidence="9">
    <location>
        <begin position="415"/>
        <end position="448"/>
    </location>
</feature>
<evidence type="ECO:0000259" key="10">
    <source>
        <dbReference type="SMART" id="SM00156"/>
    </source>
</evidence>
<protein>
    <recommendedName>
        <fullName evidence="2">protein-serine/threonine phosphatase</fullName>
        <ecNumber evidence="2">3.1.3.16</ecNumber>
    </recommendedName>
</protein>
<feature type="compositionally biased region" description="Polar residues" evidence="9">
    <location>
        <begin position="484"/>
        <end position="493"/>
    </location>
</feature>
<dbReference type="Pfam" id="PF00149">
    <property type="entry name" value="Metallophos"/>
    <property type="match status" value="1"/>
</dbReference>
<dbReference type="GO" id="GO:0046872">
    <property type="term" value="F:metal ion binding"/>
    <property type="evidence" value="ECO:0007669"/>
    <property type="project" value="UniProtKB-KW"/>
</dbReference>
<accession>A0A4U5LUL7</accession>
<dbReference type="EC" id="3.1.3.16" evidence="2"/>
<feature type="region of interest" description="Disordered" evidence="9">
    <location>
        <begin position="42"/>
        <end position="124"/>
    </location>
</feature>
<feature type="domain" description="Serine/threonine specific protein phosphatases" evidence="10">
    <location>
        <begin position="133"/>
        <end position="354"/>
    </location>
</feature>
<organism evidence="11 12">
    <name type="scientific">Steinernema carpocapsae</name>
    <name type="common">Entomopathogenic nematode</name>
    <dbReference type="NCBI Taxonomy" id="34508"/>
    <lineage>
        <taxon>Eukaryota</taxon>
        <taxon>Metazoa</taxon>
        <taxon>Ecdysozoa</taxon>
        <taxon>Nematoda</taxon>
        <taxon>Chromadorea</taxon>
        <taxon>Rhabditida</taxon>
        <taxon>Tylenchina</taxon>
        <taxon>Panagrolaimomorpha</taxon>
        <taxon>Strongyloidoidea</taxon>
        <taxon>Steinernematidae</taxon>
        <taxon>Steinernema</taxon>
    </lineage>
</organism>
<comment type="caution">
    <text evidence="11">The sequence shown here is derived from an EMBL/GenBank/DDBJ whole genome shotgun (WGS) entry which is preliminary data.</text>
</comment>
<evidence type="ECO:0000256" key="5">
    <source>
        <dbReference type="ARBA" id="ARBA00022912"/>
    </source>
</evidence>
<feature type="compositionally biased region" description="Basic residues" evidence="9">
    <location>
        <begin position="114"/>
        <end position="124"/>
    </location>
</feature>
<feature type="compositionally biased region" description="Basic and acidic residues" evidence="9">
    <location>
        <begin position="47"/>
        <end position="59"/>
    </location>
</feature>
<evidence type="ECO:0000256" key="1">
    <source>
        <dbReference type="ARBA" id="ARBA00001936"/>
    </source>
</evidence>
<keyword evidence="4" id="KW-0378">Hydrolase</keyword>
<keyword evidence="5" id="KW-0904">Protein phosphatase</keyword>
<dbReference type="InterPro" id="IPR029052">
    <property type="entry name" value="Metallo-depent_PP-like"/>
</dbReference>
<dbReference type="PRINTS" id="PR00114">
    <property type="entry name" value="STPHPHTASE"/>
</dbReference>
<evidence type="ECO:0000256" key="3">
    <source>
        <dbReference type="ARBA" id="ARBA00022723"/>
    </source>
</evidence>
<evidence type="ECO:0000256" key="8">
    <source>
        <dbReference type="ARBA" id="ARBA00048336"/>
    </source>
</evidence>
<reference evidence="11 12" key="2">
    <citation type="journal article" date="2019" name="G3 (Bethesda)">
        <title>Hybrid Assembly of the Genome of the Entomopathogenic Nematode Steinernema carpocapsae Identifies the X-Chromosome.</title>
        <authorList>
            <person name="Serra L."/>
            <person name="Macchietto M."/>
            <person name="Macias-Munoz A."/>
            <person name="McGill C.J."/>
            <person name="Rodriguez I.M."/>
            <person name="Rodriguez B."/>
            <person name="Murad R."/>
            <person name="Mortazavi A."/>
        </authorList>
    </citation>
    <scope>NUCLEOTIDE SEQUENCE [LARGE SCALE GENOMIC DNA]</scope>
    <source>
        <strain evidence="11 12">ALL</strain>
    </source>
</reference>
<name>A0A4U5LUL7_STECR</name>
<comment type="cofactor">
    <cofactor evidence="1">
        <name>Mn(2+)</name>
        <dbReference type="ChEBI" id="CHEBI:29035"/>
    </cofactor>
</comment>
<dbReference type="AlphaFoldDB" id="A0A4U5LUL7"/>
<dbReference type="STRING" id="34508.A0A4U5LUL7"/>
<comment type="catalytic activity">
    <reaction evidence="8">
        <text>O-phospho-L-threonyl-[protein] + H2O = L-threonyl-[protein] + phosphate</text>
        <dbReference type="Rhea" id="RHEA:47004"/>
        <dbReference type="Rhea" id="RHEA-COMP:11060"/>
        <dbReference type="Rhea" id="RHEA-COMP:11605"/>
        <dbReference type="ChEBI" id="CHEBI:15377"/>
        <dbReference type="ChEBI" id="CHEBI:30013"/>
        <dbReference type="ChEBI" id="CHEBI:43474"/>
        <dbReference type="ChEBI" id="CHEBI:61977"/>
        <dbReference type="EC" id="3.1.3.16"/>
    </reaction>
</comment>
<evidence type="ECO:0000256" key="9">
    <source>
        <dbReference type="SAM" id="MobiDB-lite"/>
    </source>
</evidence>
<comment type="catalytic activity">
    <reaction evidence="7">
        <text>O-phospho-L-seryl-[protein] + H2O = L-seryl-[protein] + phosphate</text>
        <dbReference type="Rhea" id="RHEA:20629"/>
        <dbReference type="Rhea" id="RHEA-COMP:9863"/>
        <dbReference type="Rhea" id="RHEA-COMP:11604"/>
        <dbReference type="ChEBI" id="CHEBI:15377"/>
        <dbReference type="ChEBI" id="CHEBI:29999"/>
        <dbReference type="ChEBI" id="CHEBI:43474"/>
        <dbReference type="ChEBI" id="CHEBI:83421"/>
        <dbReference type="EC" id="3.1.3.16"/>
    </reaction>
</comment>
<keyword evidence="3" id="KW-0479">Metal-binding</keyword>
<gene>
    <name evidence="11" type="ORF">L596_029420</name>
</gene>
<proteinExistence type="predicted"/>
<evidence type="ECO:0000256" key="4">
    <source>
        <dbReference type="ARBA" id="ARBA00022801"/>
    </source>
</evidence>
<evidence type="ECO:0000313" key="11">
    <source>
        <dbReference type="EMBL" id="TKR59803.1"/>
    </source>
</evidence>
<feature type="region of interest" description="Disordered" evidence="9">
    <location>
        <begin position="475"/>
        <end position="547"/>
    </location>
</feature>
<dbReference type="InterPro" id="IPR006186">
    <property type="entry name" value="Ser/Thr-sp_prot-phosphatase"/>
</dbReference>
<evidence type="ECO:0000313" key="12">
    <source>
        <dbReference type="Proteomes" id="UP000298663"/>
    </source>
</evidence>
<feature type="compositionally biased region" description="Basic and acidic residues" evidence="9">
    <location>
        <begin position="67"/>
        <end position="89"/>
    </location>
</feature>
<sequence>MSSVYRTLRETVQPIVRQKWTHHQLPLAARLVSPRFASFGRITDAPRWPHEPREAREAAKSSTEADQADRLPPAEERGGSKGRRTDGARGGHRATARPRAADAGPNALGARNPNQRRRRHSWPVRRPLRHLPFCRRTTEATIPVLGRLHRPRPVFDRNRDPPLLLQAPLPQRHLHDSRQPRNARHQQSVRLLERDQRPLLSRGVGFQLTFNCLPLCARVSKRVFCMHGGISKEMTSWKKFIMPRKPLDIPEFGLFCDLLWADPDHDVIGFRDSPRGVSCLFGEDAVKRFCQTMGVDLIVRAHQVVQDGYEFFANRKLVTIFSAPFYCGQFDNAAAVLVIDKDFKCSFKVRKPSDHKWRRQTERRPIRREGPYVGMFEPESGQDDEEESSGLEATQIEDSNHEDSEAEFPMVASMRELETPKSSVREEAPKKAEAPSYKEIRKTGRKYEDDDEGIPVSTITPLCRDFGVHPDSVKERRLTESVSEKTQISSLASSLRRDSQRIAAEADEDVALFQTARVKSKSRREPSTQRPPKAKKEADKKKKNKKV</sequence>
<feature type="compositionally biased region" description="Acidic residues" evidence="9">
    <location>
        <begin position="380"/>
        <end position="389"/>
    </location>
</feature>
<feature type="compositionally biased region" description="Basic and acidic residues" evidence="9">
    <location>
        <begin position="356"/>
        <end position="370"/>
    </location>
</feature>
<feature type="region of interest" description="Disordered" evidence="9">
    <location>
        <begin position="356"/>
        <end position="458"/>
    </location>
</feature>
<dbReference type="InterPro" id="IPR004843">
    <property type="entry name" value="Calcineurin-like_PHP"/>
</dbReference>
<reference evidence="11 12" key="1">
    <citation type="journal article" date="2015" name="Genome Biol.">
        <title>Comparative genomics of Steinernema reveals deeply conserved gene regulatory networks.</title>
        <authorList>
            <person name="Dillman A.R."/>
            <person name="Macchietto M."/>
            <person name="Porter C.F."/>
            <person name="Rogers A."/>
            <person name="Williams B."/>
            <person name="Antoshechkin I."/>
            <person name="Lee M.M."/>
            <person name="Goodwin Z."/>
            <person name="Lu X."/>
            <person name="Lewis E.E."/>
            <person name="Goodrich-Blair H."/>
            <person name="Stock S.P."/>
            <person name="Adams B.J."/>
            <person name="Sternberg P.W."/>
            <person name="Mortazavi A."/>
        </authorList>
    </citation>
    <scope>NUCLEOTIDE SEQUENCE [LARGE SCALE GENOMIC DNA]</scope>
    <source>
        <strain evidence="11 12">ALL</strain>
    </source>
</reference>
<keyword evidence="12" id="KW-1185">Reference proteome</keyword>